<dbReference type="AlphaFoldDB" id="A0A919G9D9"/>
<accession>A0A919G9D9</accession>
<name>A0A919G9D9_9ACTN</name>
<gene>
    <name evidence="1" type="ORF">GCM10018781_61190</name>
</gene>
<organism evidence="1 2">
    <name type="scientific">Kitasatospora indigofera</name>
    <dbReference type="NCBI Taxonomy" id="67307"/>
    <lineage>
        <taxon>Bacteria</taxon>
        <taxon>Bacillati</taxon>
        <taxon>Actinomycetota</taxon>
        <taxon>Actinomycetes</taxon>
        <taxon>Kitasatosporales</taxon>
        <taxon>Streptomycetaceae</taxon>
        <taxon>Kitasatospora</taxon>
    </lineage>
</organism>
<proteinExistence type="predicted"/>
<comment type="caution">
    <text evidence="1">The sequence shown here is derived from an EMBL/GenBank/DDBJ whole genome shotgun (WGS) entry which is preliminary data.</text>
</comment>
<dbReference type="Proteomes" id="UP000617734">
    <property type="component" value="Unassembled WGS sequence"/>
</dbReference>
<dbReference type="EMBL" id="BNBO01000047">
    <property type="protein sequence ID" value="GHH80507.1"/>
    <property type="molecule type" value="Genomic_DNA"/>
</dbReference>
<protein>
    <submittedName>
        <fullName evidence="1">Uncharacterized protein</fullName>
    </submittedName>
</protein>
<reference evidence="1" key="2">
    <citation type="submission" date="2020-09" db="EMBL/GenBank/DDBJ databases">
        <authorList>
            <person name="Sun Q."/>
            <person name="Ohkuma M."/>
        </authorList>
    </citation>
    <scope>NUCLEOTIDE SEQUENCE</scope>
    <source>
        <strain evidence="1">JCM 4646</strain>
    </source>
</reference>
<sequence length="65" mass="6721">MAGSGAGVGPPALRAVDSRGRSVLAKRYLHAYLYAAARAPAATAATPREQAAAVLAQWSREQEPS</sequence>
<evidence type="ECO:0000313" key="2">
    <source>
        <dbReference type="Proteomes" id="UP000617734"/>
    </source>
</evidence>
<reference evidence="1" key="1">
    <citation type="journal article" date="2014" name="Int. J. Syst. Evol. Microbiol.">
        <title>Complete genome sequence of Corynebacterium casei LMG S-19264T (=DSM 44701T), isolated from a smear-ripened cheese.</title>
        <authorList>
            <consortium name="US DOE Joint Genome Institute (JGI-PGF)"/>
            <person name="Walter F."/>
            <person name="Albersmeier A."/>
            <person name="Kalinowski J."/>
            <person name="Ruckert C."/>
        </authorList>
    </citation>
    <scope>NUCLEOTIDE SEQUENCE</scope>
    <source>
        <strain evidence="1">JCM 4646</strain>
    </source>
</reference>
<keyword evidence="2" id="KW-1185">Reference proteome</keyword>
<evidence type="ECO:0000313" key="1">
    <source>
        <dbReference type="EMBL" id="GHH80507.1"/>
    </source>
</evidence>